<name>A0A1H8LBC1_9GAMM</name>
<dbReference type="RefSeq" id="WP_089675612.1">
    <property type="nucleotide sequence ID" value="NZ_FODB01000039.1"/>
</dbReference>
<evidence type="ECO:0000313" key="1">
    <source>
        <dbReference type="EMBL" id="SEO02383.1"/>
    </source>
</evidence>
<gene>
    <name evidence="1" type="ORF">SAMN04490369_10396</name>
</gene>
<reference evidence="1 2" key="1">
    <citation type="submission" date="2016-10" db="EMBL/GenBank/DDBJ databases">
        <authorList>
            <person name="de Groot N.N."/>
        </authorList>
    </citation>
    <scope>NUCLEOTIDE SEQUENCE [LARGE SCALE GENOMIC DNA]</scope>
    <source>
        <strain evidence="1 2">558</strain>
    </source>
</reference>
<protein>
    <submittedName>
        <fullName evidence="1">Uncharacterized protein</fullName>
    </submittedName>
</protein>
<accession>A0A1H8LBC1</accession>
<dbReference type="AlphaFoldDB" id="A0A1H8LBC1"/>
<organism evidence="1 2">
    <name type="scientific">Vreelandella aquamarina</name>
    <dbReference type="NCBI Taxonomy" id="77097"/>
    <lineage>
        <taxon>Bacteria</taxon>
        <taxon>Pseudomonadati</taxon>
        <taxon>Pseudomonadota</taxon>
        <taxon>Gammaproteobacteria</taxon>
        <taxon>Oceanospirillales</taxon>
        <taxon>Halomonadaceae</taxon>
        <taxon>Vreelandella</taxon>
    </lineage>
</organism>
<dbReference type="Proteomes" id="UP000199493">
    <property type="component" value="Unassembled WGS sequence"/>
</dbReference>
<proteinExistence type="predicted"/>
<dbReference type="EMBL" id="FODB01000039">
    <property type="protein sequence ID" value="SEO02383.1"/>
    <property type="molecule type" value="Genomic_DNA"/>
</dbReference>
<evidence type="ECO:0000313" key="2">
    <source>
        <dbReference type="Proteomes" id="UP000199493"/>
    </source>
</evidence>
<dbReference type="STRING" id="77097.SAMN04490369_10396"/>
<sequence>MNPRHRAYQLLYQATHALRQHSQHVTLTPKTPSCACCERRWAEVEAPFQAAEYRYGKSGETEYLCLTCYTPRISSEVMLGIERMNITGNTSTEIYGKLGMLVGSGGVVTPQAELYLTLPPKLHEKYQHGEWGQQGRLSTEKPLARLIQLLVQGALAPLEDGFVYIENWGRKADGLMRQLMPTNSLHEVWCNSENGVSVLDLHAIICTANVVSEQGIESQAGRLAFWSPILDAAKSRRDEEAFAKWLTKVPDPAALLQALPADPYSRLRLPAVLGILMPYRQQLLPYCETAFPAAAAPNLAKAASHQPEQGTLF</sequence>